<evidence type="ECO:0000313" key="3">
    <source>
        <dbReference type="Proteomes" id="UP000576645"/>
    </source>
</evidence>
<feature type="transmembrane region" description="Helical" evidence="1">
    <location>
        <begin position="103"/>
        <end position="125"/>
    </location>
</feature>
<dbReference type="Proteomes" id="UP000576645">
    <property type="component" value="Unassembled WGS sequence"/>
</dbReference>
<dbReference type="AlphaFoldDB" id="A0AAP7DES6"/>
<feature type="transmembrane region" description="Helical" evidence="1">
    <location>
        <begin position="20"/>
        <end position="37"/>
    </location>
</feature>
<name>A0AAP7DES6_9VIBR</name>
<gene>
    <name evidence="2" type="ORF">F0238_15895</name>
</gene>
<reference evidence="2 3" key="1">
    <citation type="submission" date="2019-09" db="EMBL/GenBank/DDBJ databases">
        <title>Draft genome sequencing and comparative genomics of hatchery-associated Vibrios.</title>
        <authorList>
            <person name="Kehlet-Delgado H."/>
            <person name="Mueller R.S."/>
        </authorList>
    </citation>
    <scope>NUCLEOTIDE SEQUENCE [LARGE SCALE GENOMIC DNA]</scope>
    <source>
        <strain evidence="2 3">09-121-3</strain>
    </source>
</reference>
<keyword evidence="1" id="KW-0472">Membrane</keyword>
<comment type="caution">
    <text evidence="2">The sequence shown here is derived from an EMBL/GenBank/DDBJ whole genome shotgun (WGS) entry which is preliminary data.</text>
</comment>
<keyword evidence="1" id="KW-0812">Transmembrane</keyword>
<evidence type="ECO:0000256" key="1">
    <source>
        <dbReference type="SAM" id="Phobius"/>
    </source>
</evidence>
<evidence type="ECO:0000313" key="2">
    <source>
        <dbReference type="EMBL" id="NOJ24217.1"/>
    </source>
</evidence>
<proteinExistence type="predicted"/>
<dbReference type="EMBL" id="VTXP01000008">
    <property type="protein sequence ID" value="NOJ24217.1"/>
    <property type="molecule type" value="Genomic_DNA"/>
</dbReference>
<accession>A0AAP7DES6</accession>
<sequence>MSVNDNVLSIRNASHNIRSVYFLPWVIGLWLCSFWLYNDIKPGEIETNYALHRMEIIDAGGRSAGPNEYKLHSTMLGTNGKVQWPSYIKAIMMYGDKSDKKHLIQTLTIVSVVAIITVLFTFLLIRFPRLAEIYFDRQRGIVYTWRFGKMAACRFENLGFREDKIGLTLFLYGESKKHESGYWPALYGLQPTGKAHMNSEDDNTFLMAQLFAFMDRGKQAVITGEQFQRAQPKTYLFQDNKPKNFEKRLEAILEREHQLPEIYAEQTF</sequence>
<organism evidence="2 3">
    <name type="scientific">Vibrio coralliilyticus</name>
    <dbReference type="NCBI Taxonomy" id="190893"/>
    <lineage>
        <taxon>Bacteria</taxon>
        <taxon>Pseudomonadati</taxon>
        <taxon>Pseudomonadota</taxon>
        <taxon>Gammaproteobacteria</taxon>
        <taxon>Vibrionales</taxon>
        <taxon>Vibrionaceae</taxon>
        <taxon>Vibrio</taxon>
    </lineage>
</organism>
<protein>
    <submittedName>
        <fullName evidence="2">Uncharacterized protein</fullName>
    </submittedName>
</protein>
<keyword evidence="1" id="KW-1133">Transmembrane helix</keyword>